<dbReference type="Proteomes" id="UP000053669">
    <property type="component" value="Unassembled WGS sequence"/>
</dbReference>
<comment type="caution">
    <text evidence="1">The sequence shown here is derived from an EMBL/GenBank/DDBJ whole genome shotgun (WGS) entry which is preliminary data.</text>
</comment>
<evidence type="ECO:0000313" key="1">
    <source>
        <dbReference type="EMBL" id="KUN57446.1"/>
    </source>
</evidence>
<organism evidence="1 2">
    <name type="scientific">Streptomyces canus</name>
    <dbReference type="NCBI Taxonomy" id="58343"/>
    <lineage>
        <taxon>Bacteria</taxon>
        <taxon>Bacillati</taxon>
        <taxon>Actinomycetota</taxon>
        <taxon>Actinomycetes</taxon>
        <taxon>Kitasatosporales</taxon>
        <taxon>Streptomycetaceae</taxon>
        <taxon>Streptomyces</taxon>
        <taxon>Streptomyces aurantiacus group</taxon>
    </lineage>
</organism>
<dbReference type="EMBL" id="LMWU01000073">
    <property type="protein sequence ID" value="KUN57446.1"/>
    <property type="molecule type" value="Genomic_DNA"/>
</dbReference>
<gene>
    <name evidence="1" type="ORF">AQJ46_47825</name>
</gene>
<protein>
    <submittedName>
        <fullName evidence="1">Uncharacterized protein</fullName>
    </submittedName>
</protein>
<dbReference type="AlphaFoldDB" id="A0A117QW39"/>
<dbReference type="RefSeq" id="WP_059211633.1">
    <property type="nucleotide sequence ID" value="NZ_KQ948683.1"/>
</dbReference>
<reference evidence="1 2" key="1">
    <citation type="submission" date="2015-10" db="EMBL/GenBank/DDBJ databases">
        <title>Draft genome sequence of Streptomyces canus DSM 40017, type strain for the species Streptomyces canus.</title>
        <authorList>
            <person name="Ruckert C."/>
            <person name="Winkler A."/>
            <person name="Kalinowski J."/>
            <person name="Kampfer P."/>
            <person name="Glaeser S."/>
        </authorList>
    </citation>
    <scope>NUCLEOTIDE SEQUENCE [LARGE SCALE GENOMIC DNA]</scope>
    <source>
        <strain evidence="1 2">DSM 40017</strain>
    </source>
</reference>
<sequence length="65" mass="6945">MRRILNRIDTQIDTGHGWHTPDESDRTGGAFTIPSAFSAEFEISRYDTLGLADGATVAGVPGVVP</sequence>
<evidence type="ECO:0000313" key="2">
    <source>
        <dbReference type="Proteomes" id="UP000053669"/>
    </source>
</evidence>
<accession>A0A117QW39</accession>
<name>A0A117QW39_9ACTN</name>
<proteinExistence type="predicted"/>